<accession>A0A5R8Y0W4</accession>
<comment type="caution">
    <text evidence="5">The sequence shown here is derived from an EMBL/GenBank/DDBJ whole genome shotgun (WGS) entry which is preliminary data.</text>
</comment>
<keyword evidence="6" id="KW-1185">Reference proteome</keyword>
<keyword evidence="2" id="KW-0732">Signal</keyword>
<dbReference type="CDD" id="cd13603">
    <property type="entry name" value="PBP2_TRAP_Siap_TeaA_like"/>
    <property type="match status" value="1"/>
</dbReference>
<dbReference type="GO" id="GO:0030288">
    <property type="term" value="C:outer membrane-bounded periplasmic space"/>
    <property type="evidence" value="ECO:0007669"/>
    <property type="project" value="InterPro"/>
</dbReference>
<dbReference type="Proteomes" id="UP000308901">
    <property type="component" value="Unassembled WGS sequence"/>
</dbReference>
<evidence type="ECO:0000313" key="5">
    <source>
        <dbReference type="EMBL" id="TLP38320.1"/>
    </source>
</evidence>
<dbReference type="InterPro" id="IPR028081">
    <property type="entry name" value="Leu-bd"/>
</dbReference>
<dbReference type="OrthoDB" id="8690069at2"/>
<dbReference type="NCBIfam" id="TIGR00787">
    <property type="entry name" value="dctP"/>
    <property type="match status" value="1"/>
</dbReference>
<keyword evidence="3" id="KW-1133">Transmembrane helix</keyword>
<keyword evidence="3" id="KW-0812">Transmembrane</keyword>
<proteinExistence type="inferred from homology"/>
<dbReference type="Pfam" id="PF03480">
    <property type="entry name" value="DctP"/>
    <property type="match status" value="1"/>
</dbReference>
<dbReference type="InterPro" id="IPR028082">
    <property type="entry name" value="Peripla_BP_I"/>
</dbReference>
<dbReference type="InterPro" id="IPR018389">
    <property type="entry name" value="DctP_fam"/>
</dbReference>
<dbReference type="Gene3D" id="3.40.190.170">
    <property type="entry name" value="Bacterial extracellular solute-binding protein, family 7"/>
    <property type="match status" value="1"/>
</dbReference>
<feature type="domain" description="Leucine-binding protein" evidence="4">
    <location>
        <begin position="361"/>
        <end position="696"/>
    </location>
</feature>
<dbReference type="CDD" id="cd19979">
    <property type="entry name" value="PBP1_ABC_ligand_binding-like"/>
    <property type="match status" value="1"/>
</dbReference>
<dbReference type="PANTHER" id="PTHR33376">
    <property type="match status" value="1"/>
</dbReference>
<dbReference type="AlphaFoldDB" id="A0A5R8Y0W4"/>
<evidence type="ECO:0000313" key="6">
    <source>
        <dbReference type="Proteomes" id="UP000308901"/>
    </source>
</evidence>
<dbReference type="Gene3D" id="3.40.50.2300">
    <property type="match status" value="2"/>
</dbReference>
<evidence type="ECO:0000256" key="2">
    <source>
        <dbReference type="ARBA" id="ARBA00022729"/>
    </source>
</evidence>
<dbReference type="NCBIfam" id="NF037995">
    <property type="entry name" value="TRAP_S1"/>
    <property type="match status" value="1"/>
</dbReference>
<dbReference type="Pfam" id="PF13458">
    <property type="entry name" value="Peripla_BP_6"/>
    <property type="match status" value="1"/>
</dbReference>
<dbReference type="RefSeq" id="WP_138152314.1">
    <property type="nucleotide sequence ID" value="NZ_VANU01000003.1"/>
</dbReference>
<comment type="similarity">
    <text evidence="1">Belongs to the leucine-binding protein family.</text>
</comment>
<evidence type="ECO:0000256" key="1">
    <source>
        <dbReference type="ARBA" id="ARBA00010062"/>
    </source>
</evidence>
<feature type="transmembrane region" description="Helical" evidence="3">
    <location>
        <begin position="5"/>
        <end position="24"/>
    </location>
</feature>
<protein>
    <submittedName>
        <fullName evidence="5">DctP family TRAP transporter solute-binding subunit</fullName>
    </submittedName>
</protein>
<dbReference type="InterPro" id="IPR038404">
    <property type="entry name" value="TRAP_DctP_sf"/>
</dbReference>
<evidence type="ECO:0000256" key="3">
    <source>
        <dbReference type="SAM" id="Phobius"/>
    </source>
</evidence>
<organism evidence="5 6">
    <name type="scientific">Arcobacter arenosus</name>
    <dbReference type="NCBI Taxonomy" id="2576037"/>
    <lineage>
        <taxon>Bacteria</taxon>
        <taxon>Pseudomonadati</taxon>
        <taxon>Campylobacterota</taxon>
        <taxon>Epsilonproteobacteria</taxon>
        <taxon>Campylobacterales</taxon>
        <taxon>Arcobacteraceae</taxon>
        <taxon>Arcobacter</taxon>
    </lineage>
</organism>
<dbReference type="EMBL" id="VANU01000003">
    <property type="protein sequence ID" value="TLP38320.1"/>
    <property type="molecule type" value="Genomic_DNA"/>
</dbReference>
<sequence>MKNNLIILLIIISFSIFLFLTLNIEKNNVTNIEKKVTKPKIELKLAHNLPENSALHEASVLYAKKIAELTNNKVKINIFPKQELGNDYQMIELASQGKIDIIVTPTAKMSVSVPSMQYADLPFLFPTREDAYELLDGEVGKMILKDLDKIDLLGVAFWENGFKHFTANSKLISPKDFEGKKIRVMKSRIIMEQFKALGAQAIPIDFHSTKKALEDKVVDGQENPLVAIVNMQFHKVQSHLTISEHAYLPYVFTMSKKSLRKMPIEIQNILTTSLDEITKWEREETQRREKEFLETIKNEGVKIHYLTKEEKEVFRKKTKYIIKMYERVIGSHIISKTEEILNKKYGETEDIYFGLDVNLSVGNKDSGLSLKRGVELAIDEINSNGGLLGKRVNLLAKDNEAITTKALKNFKEFSENENVKVVIGGKKSSIISKELEDIQKSKKPYFSPWASADKIVNNGYEENYIFRVSTNNKFIINKLLNESLKEDKNPIIVVENSIWGRGALELIKQDKKEFNFLIINQGQTNFSNLISQIKQNNIKSMLMVLNTLEASNILKTLNENKIKMSISSHWGILGGDFYEKNKEYLTNIDLKFIQSFSFYKNKSKKAKEFGFRYIKKYAENSIFDILSPSSVAQAYDSTMLIAQAIKDANSFDGEKIKDALENLKEYNGLIKKYIKPFSKTDHEALEKDDFFFAKYNEEGKVIPIGKLK</sequence>
<dbReference type="PANTHER" id="PTHR33376:SF15">
    <property type="entry name" value="BLL6794 PROTEIN"/>
    <property type="match status" value="1"/>
</dbReference>
<dbReference type="SUPFAM" id="SSF53822">
    <property type="entry name" value="Periplasmic binding protein-like I"/>
    <property type="match status" value="1"/>
</dbReference>
<keyword evidence="3" id="KW-0472">Membrane</keyword>
<dbReference type="InterPro" id="IPR004682">
    <property type="entry name" value="TRAP_DctP"/>
</dbReference>
<dbReference type="GO" id="GO:0055085">
    <property type="term" value="P:transmembrane transport"/>
    <property type="evidence" value="ECO:0007669"/>
    <property type="project" value="InterPro"/>
</dbReference>
<gene>
    <name evidence="5" type="ORF">FDK22_07550</name>
</gene>
<name>A0A5R8Y0W4_9BACT</name>
<reference evidence="5 6" key="1">
    <citation type="submission" date="2019-05" db="EMBL/GenBank/DDBJ databases">
        <title>Arcobacter sp. nov., isolated from sea sediment.</title>
        <authorList>
            <person name="Kim W."/>
        </authorList>
    </citation>
    <scope>NUCLEOTIDE SEQUENCE [LARGE SCALE GENOMIC DNA]</scope>
    <source>
        <strain evidence="5 6">CAU 1517</strain>
    </source>
</reference>
<evidence type="ECO:0000259" key="4">
    <source>
        <dbReference type="Pfam" id="PF13458"/>
    </source>
</evidence>